<name>A0ABS1J3T8_9FIRM</name>
<dbReference type="InterPro" id="IPR050490">
    <property type="entry name" value="Bact_solute-bd_prot1"/>
</dbReference>
<evidence type="ECO:0000313" key="3">
    <source>
        <dbReference type="Proteomes" id="UP000604730"/>
    </source>
</evidence>
<keyword evidence="1" id="KW-0732">Signal</keyword>
<keyword evidence="3" id="KW-1185">Reference proteome</keyword>
<reference evidence="2 3" key="1">
    <citation type="submission" date="2021-01" db="EMBL/GenBank/DDBJ databases">
        <title>Isolation and description of Catonella massiliensis sp. nov., a novel Catonella species, isolated from a stable periodontitis subject.</title>
        <authorList>
            <person name="Antezack A."/>
            <person name="Boxberger M."/>
            <person name="La Scola B."/>
            <person name="Monnet-Corti V."/>
        </authorList>
    </citation>
    <scope>NUCLEOTIDE SEQUENCE [LARGE SCALE GENOMIC DNA]</scope>
    <source>
        <strain evidence="2 3">Marseille-Q4567</strain>
    </source>
</reference>
<dbReference type="InterPro" id="IPR006059">
    <property type="entry name" value="SBP"/>
</dbReference>
<dbReference type="EMBL" id="JAEPRJ010000001">
    <property type="protein sequence ID" value="MBK5898812.1"/>
    <property type="molecule type" value="Genomic_DNA"/>
</dbReference>
<evidence type="ECO:0000313" key="2">
    <source>
        <dbReference type="EMBL" id="MBK5898812.1"/>
    </source>
</evidence>
<dbReference type="PANTHER" id="PTHR43649">
    <property type="entry name" value="ARABINOSE-BINDING PROTEIN-RELATED"/>
    <property type="match status" value="1"/>
</dbReference>
<protein>
    <submittedName>
        <fullName evidence="2">Extracellular solute-binding protein</fullName>
    </submittedName>
</protein>
<feature type="signal peptide" evidence="1">
    <location>
        <begin position="1"/>
        <end position="22"/>
    </location>
</feature>
<dbReference type="PROSITE" id="PS51257">
    <property type="entry name" value="PROKAR_LIPOPROTEIN"/>
    <property type="match status" value="1"/>
</dbReference>
<dbReference type="Gene3D" id="3.40.190.10">
    <property type="entry name" value="Periplasmic binding protein-like II"/>
    <property type="match status" value="2"/>
</dbReference>
<sequence>MRKKMLQKIGVAVVSGAMIVSALTGCGSSEKTDKSASASAAKSAATSSAKTSTASGTKAKDYSGVKLVYWSSWEATEPQGMVVAEAIEDYEKETGIDIEVEFKGRKGIKEGLIPALDANQQIDFFDGAGNKSNYGDRIISLEDLVKEHNYEPRSNPTMMKLFRSYNDGVLKEIPFQFKANSYLYNKKLFRQAGIEKAPANWSEFLTACQKLKDAGITPITTDDAYVPQAFGMHLGRLVGSEGLKKIVNENGWDRPEVLQTANDLADLAAKGYFSELVASNVYPTGQNTEFATGKAAMYCVGTYMVNEVKNITGPDFEWGFFAYPEVNNGINGTEAMVIGGQSFAITSKCKNPEAAFGFIEKMTRGKFDEKLGKESISITADTENKNWPEQLADVKPYFDNCTEIMGGAESNPDITPALKENLIKLYSGKITGAEFVANMKAAAGK</sequence>
<organism evidence="2 3">
    <name type="scientific">Catonella massiliensis</name>
    <dbReference type="NCBI Taxonomy" id="2799636"/>
    <lineage>
        <taxon>Bacteria</taxon>
        <taxon>Bacillati</taxon>
        <taxon>Bacillota</taxon>
        <taxon>Clostridia</taxon>
        <taxon>Lachnospirales</taxon>
        <taxon>Lachnospiraceae</taxon>
        <taxon>Catonella</taxon>
    </lineage>
</organism>
<proteinExistence type="predicted"/>
<accession>A0ABS1J3T8</accession>
<dbReference type="Pfam" id="PF01547">
    <property type="entry name" value="SBP_bac_1"/>
    <property type="match status" value="1"/>
</dbReference>
<feature type="chain" id="PRO_5046463420" evidence="1">
    <location>
        <begin position="23"/>
        <end position="445"/>
    </location>
</feature>
<comment type="caution">
    <text evidence="2">The sequence shown here is derived from an EMBL/GenBank/DDBJ whole genome shotgun (WGS) entry which is preliminary data.</text>
</comment>
<evidence type="ECO:0000256" key="1">
    <source>
        <dbReference type="SAM" id="SignalP"/>
    </source>
</evidence>
<dbReference type="Proteomes" id="UP000604730">
    <property type="component" value="Unassembled WGS sequence"/>
</dbReference>
<gene>
    <name evidence="2" type="ORF">JJN12_13690</name>
</gene>
<dbReference type="SUPFAM" id="SSF53850">
    <property type="entry name" value="Periplasmic binding protein-like II"/>
    <property type="match status" value="1"/>
</dbReference>
<dbReference type="RefSeq" id="WP_208430206.1">
    <property type="nucleotide sequence ID" value="NZ_JAEPRJ010000001.1"/>
</dbReference>